<dbReference type="Proteomes" id="UP000247523">
    <property type="component" value="Unassembled WGS sequence"/>
</dbReference>
<feature type="compositionally biased region" description="Polar residues" evidence="1">
    <location>
        <begin position="54"/>
        <end position="71"/>
    </location>
</feature>
<feature type="compositionally biased region" description="Basic and acidic residues" evidence="1">
    <location>
        <begin position="72"/>
        <end position="82"/>
    </location>
</feature>
<protein>
    <submittedName>
        <fullName evidence="4">DUF1311 domain-containing protein</fullName>
    </submittedName>
</protein>
<proteinExistence type="predicted"/>
<comment type="caution">
    <text evidence="4">The sequence shown here is derived from an EMBL/GenBank/DDBJ whole genome shotgun (WGS) entry which is preliminary data.</text>
</comment>
<evidence type="ECO:0000256" key="1">
    <source>
        <dbReference type="SAM" id="MobiDB-lite"/>
    </source>
</evidence>
<feature type="region of interest" description="Disordered" evidence="1">
    <location>
        <begin position="48"/>
        <end position="90"/>
    </location>
</feature>
<dbReference type="Pfam" id="PF07007">
    <property type="entry name" value="LprI"/>
    <property type="match status" value="1"/>
</dbReference>
<reference evidence="4 5" key="1">
    <citation type="journal article" date="2017" name="Genome Announc.">
        <title>Draft Genome Sequence of a Sporulating and Motile Strain of Lachnotalea glycerini Isolated from Water in Quebec City, Canada.</title>
        <authorList>
            <person name="Maheux A.F."/>
            <person name="Boudreau D.K."/>
            <person name="Berube E."/>
            <person name="Boissinot M."/>
            <person name="Raymond F."/>
            <person name="Brodeur S."/>
            <person name="Corbeil J."/>
            <person name="Isabel S."/>
            <person name="Omar R.F."/>
            <person name="Bergeron M.G."/>
        </authorList>
    </citation>
    <scope>NUCLEOTIDE SEQUENCE [LARGE SCALE GENOMIC DNA]</scope>
    <source>
        <strain evidence="4 5">CCRI-19302</strain>
    </source>
</reference>
<dbReference type="EMBL" id="NOKA02000022">
    <property type="protein sequence ID" value="RDY31103.1"/>
    <property type="molecule type" value="Genomic_DNA"/>
</dbReference>
<dbReference type="PANTHER" id="PTHR39176:SF1">
    <property type="entry name" value="PERIPLASMIC PROTEIN"/>
    <property type="match status" value="1"/>
</dbReference>
<name>A0A255IDV9_9FIRM</name>
<dbReference type="AlphaFoldDB" id="A0A255IDV9"/>
<keyword evidence="5" id="KW-1185">Reference proteome</keyword>
<evidence type="ECO:0000313" key="3">
    <source>
        <dbReference type="EMBL" id="PXV96201.1"/>
    </source>
</evidence>
<evidence type="ECO:0000313" key="4">
    <source>
        <dbReference type="EMBL" id="RDY31103.1"/>
    </source>
</evidence>
<dbReference type="InterPro" id="IPR009739">
    <property type="entry name" value="LprI-like_N"/>
</dbReference>
<organism evidence="4 5">
    <name type="scientific">Lachnotalea glycerini</name>
    <dbReference type="NCBI Taxonomy" id="1763509"/>
    <lineage>
        <taxon>Bacteria</taxon>
        <taxon>Bacillati</taxon>
        <taxon>Bacillota</taxon>
        <taxon>Clostridia</taxon>
        <taxon>Lachnospirales</taxon>
        <taxon>Lachnospiraceae</taxon>
        <taxon>Lachnotalea</taxon>
    </lineage>
</organism>
<dbReference type="PANTHER" id="PTHR39176">
    <property type="entry name" value="PERIPLASMIC PROTEIN-RELATED"/>
    <property type="match status" value="1"/>
</dbReference>
<reference evidence="3 6" key="2">
    <citation type="submission" date="2018-05" db="EMBL/GenBank/DDBJ databases">
        <title>Genomic Encyclopedia of Type Strains, Phase IV (KMG-IV): sequencing the most valuable type-strain genomes for metagenomic binning, comparative biology and taxonomic classification.</title>
        <authorList>
            <person name="Goeker M."/>
        </authorList>
    </citation>
    <scope>NUCLEOTIDE SEQUENCE [LARGE SCALE GENOMIC DNA]</scope>
    <source>
        <strain evidence="3 6">DSM 28816</strain>
    </source>
</reference>
<evidence type="ECO:0000313" key="5">
    <source>
        <dbReference type="Proteomes" id="UP000216411"/>
    </source>
</evidence>
<evidence type="ECO:0000259" key="2">
    <source>
        <dbReference type="Pfam" id="PF07007"/>
    </source>
</evidence>
<reference evidence="4" key="3">
    <citation type="submission" date="2018-07" db="EMBL/GenBank/DDBJ databases">
        <authorList>
            <person name="Quirk P.G."/>
            <person name="Krulwich T.A."/>
        </authorList>
    </citation>
    <scope>NUCLEOTIDE SEQUENCE</scope>
    <source>
        <strain evidence="4">CCRI-19302</strain>
    </source>
</reference>
<dbReference type="Gene3D" id="1.20.1270.180">
    <property type="match status" value="1"/>
</dbReference>
<sequence length="219" mass="25167">MKKHMKVIFFISVLFIICVGLFGVIHGEHKFGENISDYNWISKETAQSKETQKSDQNSKSGVLNGSTADNTQSKEDTTKESNSEEDSASELRAIAESDKTEKQQYLDRLDSIVSYYEELWKKSDSLGTVGMKELKSQEYTKWDDELNTIYQLIKKKLSEEEFIPIRDEERQWIDSRDKQAALAASESAGGTMEGLEYMAVMTNVTKERTYELVDIYFEE</sequence>
<dbReference type="Proteomes" id="UP000216411">
    <property type="component" value="Unassembled WGS sequence"/>
</dbReference>
<evidence type="ECO:0000313" key="6">
    <source>
        <dbReference type="Proteomes" id="UP000247523"/>
    </source>
</evidence>
<feature type="domain" description="Lysozyme inhibitor LprI-like N-terminal" evidence="2">
    <location>
        <begin position="125"/>
        <end position="212"/>
    </location>
</feature>
<gene>
    <name evidence="3" type="ORF">C8E03_101836</name>
    <name evidence="4" type="ORF">CG710_011525</name>
</gene>
<dbReference type="EMBL" id="QICS01000001">
    <property type="protein sequence ID" value="PXV96201.1"/>
    <property type="molecule type" value="Genomic_DNA"/>
</dbReference>
<accession>A0A255IDV9</accession>
<dbReference type="OrthoDB" id="2438161at2"/>
<dbReference type="RefSeq" id="WP_094377661.1">
    <property type="nucleotide sequence ID" value="NZ_NOKA02000022.1"/>
</dbReference>